<keyword evidence="4" id="KW-0560">Oxidoreductase</keyword>
<keyword evidence="6" id="KW-0349">Heme</keyword>
<dbReference type="Proteomes" id="UP000024533">
    <property type="component" value="Unassembled WGS sequence"/>
</dbReference>
<sequence length="553" mass="62133">MPINSSSHSYIPDLWYPSSQITTHFTNPLLMISSGSSFDLLRLLVALLLPWGVCIMLTATKRIAQNIWSPIPGPNLAKFSNLWIQYNVLRDSGRVWETIHKLHLKYGPVVRIAPNSVSVCHPDALRTIYHGPRGLNGGVLLSTLRQYNSENLVSTLNSDLHFSRRRHVFGLYSAPVVAGSAYQAVFRTYINQFMESVENEASSSPSRAANGLEWVTWLTGDIMIRLVYGNEHNIRLLADKGSRDTMSELVPKTNASRTTALEAIATLYPRAISHIRAFFPEKSAMAEFGMKQVESALSNQAKQEASETDGSPITHLSRLVGLFHSEGPSPEIPDKRYIASDCLDHFIAGTRTTNDLLGAVLWRLSLPENEASQEKLRQELHDAGIKPGEHPDLSTLQKLSYLNCVLKETLRTNPPIPIQLPRVVKDDEALTVMGFKIEPGTNIASQSYTLHQDPNPYPDPEKWKPERWEISPKSDEYRQMQRSFWPFGSGARMCTGMNVAWAMSRSIIARIFSTYSVSLDDVWLDGNGLLLPPEKRKDLYPSLPNQPLRFKKI</sequence>
<dbReference type="EMBL" id="AOKY01000198">
    <property type="protein sequence ID" value="KDB25554.1"/>
    <property type="molecule type" value="Genomic_DNA"/>
</dbReference>
<dbReference type="Gene3D" id="1.10.630.10">
    <property type="entry name" value="Cytochrome P450"/>
    <property type="match status" value="1"/>
</dbReference>
<dbReference type="OrthoDB" id="1470350at2759"/>
<gene>
    <name evidence="7" type="ORF">H109_02616</name>
</gene>
<dbReference type="SUPFAM" id="SSF48264">
    <property type="entry name" value="Cytochrome P450"/>
    <property type="match status" value="1"/>
</dbReference>
<evidence type="ECO:0000256" key="3">
    <source>
        <dbReference type="ARBA" id="ARBA00022723"/>
    </source>
</evidence>
<keyword evidence="8" id="KW-1185">Reference proteome</keyword>
<dbReference type="GO" id="GO:0016705">
    <property type="term" value="F:oxidoreductase activity, acting on paired donors, with incorporation or reduction of molecular oxygen"/>
    <property type="evidence" value="ECO:0007669"/>
    <property type="project" value="InterPro"/>
</dbReference>
<dbReference type="GO" id="GO:0005506">
    <property type="term" value="F:iron ion binding"/>
    <property type="evidence" value="ECO:0007669"/>
    <property type="project" value="InterPro"/>
</dbReference>
<dbReference type="InterPro" id="IPR001128">
    <property type="entry name" value="Cyt_P450"/>
</dbReference>
<dbReference type="AlphaFoldDB" id="A0A059JCM4"/>
<evidence type="ECO:0000256" key="6">
    <source>
        <dbReference type="PIRSR" id="PIRSR602403-1"/>
    </source>
</evidence>
<dbReference type="GO" id="GO:0004497">
    <property type="term" value="F:monooxygenase activity"/>
    <property type="evidence" value="ECO:0007669"/>
    <property type="project" value="InterPro"/>
</dbReference>
<dbReference type="InterPro" id="IPR036396">
    <property type="entry name" value="Cyt_P450_sf"/>
</dbReference>
<evidence type="ECO:0000256" key="5">
    <source>
        <dbReference type="ARBA" id="ARBA00023004"/>
    </source>
</evidence>
<dbReference type="STRING" id="1215338.A0A059JCM4"/>
<dbReference type="PANTHER" id="PTHR24305:SF166">
    <property type="entry name" value="CYTOCHROME P450 12A4, MITOCHONDRIAL-RELATED"/>
    <property type="match status" value="1"/>
</dbReference>
<evidence type="ECO:0000256" key="2">
    <source>
        <dbReference type="ARBA" id="ARBA00010617"/>
    </source>
</evidence>
<name>A0A059JCM4_TRIIM</name>
<dbReference type="Pfam" id="PF00067">
    <property type="entry name" value="p450"/>
    <property type="match status" value="1"/>
</dbReference>
<evidence type="ECO:0000256" key="4">
    <source>
        <dbReference type="ARBA" id="ARBA00023002"/>
    </source>
</evidence>
<comment type="similarity">
    <text evidence="2">Belongs to the cytochrome P450 family.</text>
</comment>
<keyword evidence="3 6" id="KW-0479">Metal-binding</keyword>
<reference evidence="7 8" key="1">
    <citation type="submission" date="2014-02" db="EMBL/GenBank/DDBJ databases">
        <title>The Genome Sequence of Trichophyton interdigitale MR816.</title>
        <authorList>
            <consortium name="The Broad Institute Genomics Platform"/>
            <person name="Cuomo C.A."/>
            <person name="White T.C."/>
            <person name="Graser Y."/>
            <person name="Martinez-Rossi N."/>
            <person name="Heitman J."/>
            <person name="Young S.K."/>
            <person name="Zeng Q."/>
            <person name="Gargeya S."/>
            <person name="Abouelleil A."/>
            <person name="Alvarado L."/>
            <person name="Chapman S.B."/>
            <person name="Gainer-Dewar J."/>
            <person name="Goldberg J."/>
            <person name="Griggs A."/>
            <person name="Gujja S."/>
            <person name="Hansen M."/>
            <person name="Howarth C."/>
            <person name="Imamovic A."/>
            <person name="Larimer J."/>
            <person name="Martinez D."/>
            <person name="Murphy C."/>
            <person name="Pearson M.D."/>
            <person name="Persinoti G."/>
            <person name="Poon T."/>
            <person name="Priest M."/>
            <person name="Roberts A.D."/>
            <person name="Saif S."/>
            <person name="Shea T.D."/>
            <person name="Sykes S.N."/>
            <person name="Wortman J."/>
            <person name="Nusbaum C."/>
            <person name="Birren B."/>
        </authorList>
    </citation>
    <scope>NUCLEOTIDE SEQUENCE [LARGE SCALE GENOMIC DNA]</scope>
    <source>
        <strain evidence="7 8">MR816</strain>
    </source>
</reference>
<dbReference type="InterPro" id="IPR050121">
    <property type="entry name" value="Cytochrome_P450_monoxygenase"/>
</dbReference>
<protein>
    <recommendedName>
        <fullName evidence="9">Cytochrome P450 monooxygenase</fullName>
    </recommendedName>
</protein>
<evidence type="ECO:0000313" key="7">
    <source>
        <dbReference type="EMBL" id="KDB25554.1"/>
    </source>
</evidence>
<keyword evidence="5 6" id="KW-0408">Iron</keyword>
<dbReference type="OMA" id="GRVWETI"/>
<dbReference type="CDD" id="cd11059">
    <property type="entry name" value="CYP_fungal"/>
    <property type="match status" value="1"/>
</dbReference>
<proteinExistence type="inferred from homology"/>
<evidence type="ECO:0000313" key="8">
    <source>
        <dbReference type="Proteomes" id="UP000024533"/>
    </source>
</evidence>
<comment type="cofactor">
    <cofactor evidence="1 6">
        <name>heme</name>
        <dbReference type="ChEBI" id="CHEBI:30413"/>
    </cofactor>
</comment>
<accession>A0A059JCM4</accession>
<feature type="binding site" description="axial binding residue" evidence="6">
    <location>
        <position position="494"/>
    </location>
    <ligand>
        <name>heme</name>
        <dbReference type="ChEBI" id="CHEBI:30413"/>
    </ligand>
    <ligandPart>
        <name>Fe</name>
        <dbReference type="ChEBI" id="CHEBI:18248"/>
    </ligandPart>
</feature>
<dbReference type="PANTHER" id="PTHR24305">
    <property type="entry name" value="CYTOCHROME P450"/>
    <property type="match status" value="1"/>
</dbReference>
<organism evidence="7 8">
    <name type="scientific">Trichophyton interdigitale (strain MR816)</name>
    <dbReference type="NCBI Taxonomy" id="1215338"/>
    <lineage>
        <taxon>Eukaryota</taxon>
        <taxon>Fungi</taxon>
        <taxon>Dikarya</taxon>
        <taxon>Ascomycota</taxon>
        <taxon>Pezizomycotina</taxon>
        <taxon>Eurotiomycetes</taxon>
        <taxon>Eurotiomycetidae</taxon>
        <taxon>Onygenales</taxon>
        <taxon>Arthrodermataceae</taxon>
        <taxon>Trichophyton</taxon>
    </lineage>
</organism>
<evidence type="ECO:0000256" key="1">
    <source>
        <dbReference type="ARBA" id="ARBA00001971"/>
    </source>
</evidence>
<dbReference type="PRINTS" id="PR00465">
    <property type="entry name" value="EP450IV"/>
</dbReference>
<dbReference type="InterPro" id="IPR002403">
    <property type="entry name" value="Cyt_P450_E_grp-IV"/>
</dbReference>
<dbReference type="HOGENOM" id="CLU_001570_14_2_1"/>
<comment type="caution">
    <text evidence="7">The sequence shown here is derived from an EMBL/GenBank/DDBJ whole genome shotgun (WGS) entry which is preliminary data.</text>
</comment>
<dbReference type="GO" id="GO:0020037">
    <property type="term" value="F:heme binding"/>
    <property type="evidence" value="ECO:0007669"/>
    <property type="project" value="InterPro"/>
</dbReference>
<evidence type="ECO:0008006" key="9">
    <source>
        <dbReference type="Google" id="ProtNLM"/>
    </source>
</evidence>